<dbReference type="PANTHER" id="PTHR46060">
    <property type="entry name" value="MARINER MOS1 TRANSPOSASE-LIKE PROTEIN"/>
    <property type="match status" value="1"/>
</dbReference>
<dbReference type="Proteomes" id="UP000663829">
    <property type="component" value="Unassembled WGS sequence"/>
</dbReference>
<organism evidence="2 4">
    <name type="scientific">Didymodactylos carnosus</name>
    <dbReference type="NCBI Taxonomy" id="1234261"/>
    <lineage>
        <taxon>Eukaryota</taxon>
        <taxon>Metazoa</taxon>
        <taxon>Spiralia</taxon>
        <taxon>Gnathifera</taxon>
        <taxon>Rotifera</taxon>
        <taxon>Eurotatoria</taxon>
        <taxon>Bdelloidea</taxon>
        <taxon>Philodinida</taxon>
        <taxon>Philodinidae</taxon>
        <taxon>Didymodactylos</taxon>
    </lineage>
</organism>
<protein>
    <recommendedName>
        <fullName evidence="1">Mos1 transposase HTH domain-containing protein</fullName>
    </recommendedName>
</protein>
<name>A0A816AB87_9BILA</name>
<sequence>MNKENFRFYIKVCTALHIELKAIRDELYSVFGDEAPSHSTVVRWSKRFREGEPRPGQPVTEKTTENIEEVRGLIDDDDHLTIDEIHQETGLSHGTIVRIISDHPK</sequence>
<dbReference type="Pfam" id="PF17906">
    <property type="entry name" value="HTH_48"/>
    <property type="match status" value="1"/>
</dbReference>
<feature type="domain" description="Mos1 transposase HTH" evidence="1">
    <location>
        <begin position="26"/>
        <end position="52"/>
    </location>
</feature>
<reference evidence="2" key="1">
    <citation type="submission" date="2021-02" db="EMBL/GenBank/DDBJ databases">
        <authorList>
            <person name="Nowell W R."/>
        </authorList>
    </citation>
    <scope>NUCLEOTIDE SEQUENCE</scope>
</reference>
<dbReference type="PANTHER" id="PTHR46060:SF1">
    <property type="entry name" value="MARINER MOS1 TRANSPOSASE-LIKE PROTEIN"/>
    <property type="match status" value="1"/>
</dbReference>
<dbReference type="Proteomes" id="UP000681722">
    <property type="component" value="Unassembled WGS sequence"/>
</dbReference>
<dbReference type="Gene3D" id="1.10.10.1450">
    <property type="match status" value="1"/>
</dbReference>
<dbReference type="InterPro" id="IPR052709">
    <property type="entry name" value="Transposase-MT_Hybrid"/>
</dbReference>
<dbReference type="AlphaFoldDB" id="A0A816AB87"/>
<evidence type="ECO:0000313" key="3">
    <source>
        <dbReference type="EMBL" id="CAF4467223.1"/>
    </source>
</evidence>
<comment type="caution">
    <text evidence="2">The sequence shown here is derived from an EMBL/GenBank/DDBJ whole genome shotgun (WGS) entry which is preliminary data.</text>
</comment>
<gene>
    <name evidence="2" type="ORF">GPM918_LOCUS41932</name>
    <name evidence="3" type="ORF">SRO942_LOCUS43077</name>
</gene>
<evidence type="ECO:0000313" key="2">
    <source>
        <dbReference type="EMBL" id="CAF1593751.1"/>
    </source>
</evidence>
<keyword evidence="4" id="KW-1185">Reference proteome</keyword>
<dbReference type="EMBL" id="CAJNOQ010034203">
    <property type="protein sequence ID" value="CAF1593751.1"/>
    <property type="molecule type" value="Genomic_DNA"/>
</dbReference>
<evidence type="ECO:0000313" key="4">
    <source>
        <dbReference type="Proteomes" id="UP000663829"/>
    </source>
</evidence>
<feature type="non-terminal residue" evidence="2">
    <location>
        <position position="105"/>
    </location>
</feature>
<accession>A0A816AB87</accession>
<dbReference type="InterPro" id="IPR041426">
    <property type="entry name" value="Mos1_HTH"/>
</dbReference>
<evidence type="ECO:0000259" key="1">
    <source>
        <dbReference type="Pfam" id="PF17906"/>
    </source>
</evidence>
<dbReference type="OrthoDB" id="616263at2759"/>
<dbReference type="EMBL" id="CAJOBC010100437">
    <property type="protein sequence ID" value="CAF4467223.1"/>
    <property type="molecule type" value="Genomic_DNA"/>
</dbReference>
<proteinExistence type="predicted"/>